<dbReference type="EMBL" id="JAYWIO010000008">
    <property type="protein sequence ID" value="KAK7243780.1"/>
    <property type="molecule type" value="Genomic_DNA"/>
</dbReference>
<dbReference type="Proteomes" id="UP001372338">
    <property type="component" value="Unassembled WGS sequence"/>
</dbReference>
<evidence type="ECO:0000313" key="1">
    <source>
        <dbReference type="EMBL" id="KAK7243780.1"/>
    </source>
</evidence>
<accession>A0AAN9HLP2</accession>
<keyword evidence="2" id="KW-1185">Reference proteome</keyword>
<organism evidence="1 2">
    <name type="scientific">Crotalaria pallida</name>
    <name type="common">Smooth rattlebox</name>
    <name type="synonym">Crotalaria striata</name>
    <dbReference type="NCBI Taxonomy" id="3830"/>
    <lineage>
        <taxon>Eukaryota</taxon>
        <taxon>Viridiplantae</taxon>
        <taxon>Streptophyta</taxon>
        <taxon>Embryophyta</taxon>
        <taxon>Tracheophyta</taxon>
        <taxon>Spermatophyta</taxon>
        <taxon>Magnoliopsida</taxon>
        <taxon>eudicotyledons</taxon>
        <taxon>Gunneridae</taxon>
        <taxon>Pentapetalae</taxon>
        <taxon>rosids</taxon>
        <taxon>fabids</taxon>
        <taxon>Fabales</taxon>
        <taxon>Fabaceae</taxon>
        <taxon>Papilionoideae</taxon>
        <taxon>50 kb inversion clade</taxon>
        <taxon>genistoids sensu lato</taxon>
        <taxon>core genistoids</taxon>
        <taxon>Crotalarieae</taxon>
        <taxon>Crotalaria</taxon>
    </lineage>
</organism>
<protein>
    <submittedName>
        <fullName evidence="1">Uncharacterized protein</fullName>
    </submittedName>
</protein>
<dbReference type="AlphaFoldDB" id="A0AAN9HLP2"/>
<name>A0AAN9HLP2_CROPI</name>
<gene>
    <name evidence="1" type="ORF">RIF29_38592</name>
</gene>
<sequence>MDLEQWLIWNLKNSLGGFDKKEWRVIFGCMLDLLWMRRNKKVFENVPLDSFSFMRMVWGKIRAVLQSLQKTDFVSVEVNNERGADIKWVPPPRLWVKLNTDGSWQNGDLLSKYGHNVSQDVEVFNTAPAIISLALLADRSNTSFSRGF</sequence>
<reference evidence="1 2" key="1">
    <citation type="submission" date="2024-01" db="EMBL/GenBank/DDBJ databases">
        <title>The genomes of 5 underutilized Papilionoideae crops provide insights into root nodulation and disease resistanc.</title>
        <authorList>
            <person name="Yuan L."/>
        </authorList>
    </citation>
    <scope>NUCLEOTIDE SEQUENCE [LARGE SCALE GENOMIC DNA]</scope>
    <source>
        <strain evidence="1">ZHUSHIDOU_FW_LH</strain>
        <tissue evidence="1">Leaf</tissue>
    </source>
</reference>
<proteinExistence type="predicted"/>
<comment type="caution">
    <text evidence="1">The sequence shown here is derived from an EMBL/GenBank/DDBJ whole genome shotgun (WGS) entry which is preliminary data.</text>
</comment>
<evidence type="ECO:0000313" key="2">
    <source>
        <dbReference type="Proteomes" id="UP001372338"/>
    </source>
</evidence>